<protein>
    <submittedName>
        <fullName evidence="2">Uncharacterized protein</fullName>
    </submittedName>
</protein>
<keyword evidence="3" id="KW-1185">Reference proteome</keyword>
<dbReference type="OrthoDB" id="4774524at2759"/>
<organism evidence="2 3">
    <name type="scientific">Emericellopsis atlantica</name>
    <dbReference type="NCBI Taxonomy" id="2614577"/>
    <lineage>
        <taxon>Eukaryota</taxon>
        <taxon>Fungi</taxon>
        <taxon>Dikarya</taxon>
        <taxon>Ascomycota</taxon>
        <taxon>Pezizomycotina</taxon>
        <taxon>Sordariomycetes</taxon>
        <taxon>Hypocreomycetidae</taxon>
        <taxon>Hypocreales</taxon>
        <taxon>Bionectriaceae</taxon>
        <taxon>Emericellopsis</taxon>
    </lineage>
</organism>
<feature type="compositionally biased region" description="Polar residues" evidence="1">
    <location>
        <begin position="164"/>
        <end position="177"/>
    </location>
</feature>
<dbReference type="GeneID" id="70297795"/>
<proteinExistence type="predicted"/>
<accession>A0A9P8CQG3</accession>
<evidence type="ECO:0000256" key="1">
    <source>
        <dbReference type="SAM" id="MobiDB-lite"/>
    </source>
</evidence>
<sequence>MPLESLISESAYTSIFATFRLVQFAVDLKCVPDCSRIFVRLVEQVAEDVEHALRCRADGARLFEHCPEFYRKWSSNAIDSTLRALDELGQLILRGAGNESKLDARLEYLLKNYDKLADQERSLNYSHATLLAAISAMHMMVFQAGTYVARPSWSPMSSGDLGRASSQRPAPSWPSVSRQTSFVSTLGSSEATSNEKFSLCSDIGRLNRSNGAAYAQRGECTPTMRSSTLSSG</sequence>
<name>A0A9P8CQG3_9HYPO</name>
<evidence type="ECO:0000313" key="2">
    <source>
        <dbReference type="EMBL" id="KAG9255090.1"/>
    </source>
</evidence>
<feature type="compositionally biased region" description="Polar residues" evidence="1">
    <location>
        <begin position="223"/>
        <end position="232"/>
    </location>
</feature>
<feature type="region of interest" description="Disordered" evidence="1">
    <location>
        <begin position="212"/>
        <end position="232"/>
    </location>
</feature>
<dbReference type="RefSeq" id="XP_046119014.1">
    <property type="nucleotide sequence ID" value="XM_046266892.1"/>
</dbReference>
<evidence type="ECO:0000313" key="3">
    <source>
        <dbReference type="Proteomes" id="UP000887229"/>
    </source>
</evidence>
<dbReference type="Proteomes" id="UP000887229">
    <property type="component" value="Unassembled WGS sequence"/>
</dbReference>
<reference evidence="2" key="1">
    <citation type="journal article" date="2021" name="IMA Fungus">
        <title>Genomic characterization of three marine fungi, including Emericellopsis atlantica sp. nov. with signatures of a generalist lifestyle and marine biomass degradation.</title>
        <authorList>
            <person name="Hagestad O.C."/>
            <person name="Hou L."/>
            <person name="Andersen J.H."/>
            <person name="Hansen E.H."/>
            <person name="Altermark B."/>
            <person name="Li C."/>
            <person name="Kuhnert E."/>
            <person name="Cox R.J."/>
            <person name="Crous P.W."/>
            <person name="Spatafora J.W."/>
            <person name="Lail K."/>
            <person name="Amirebrahimi M."/>
            <person name="Lipzen A."/>
            <person name="Pangilinan J."/>
            <person name="Andreopoulos W."/>
            <person name="Hayes R.D."/>
            <person name="Ng V."/>
            <person name="Grigoriev I.V."/>
            <person name="Jackson S.A."/>
            <person name="Sutton T.D.S."/>
            <person name="Dobson A.D.W."/>
            <person name="Rama T."/>
        </authorList>
    </citation>
    <scope>NUCLEOTIDE SEQUENCE</scope>
    <source>
        <strain evidence="2">TS7</strain>
    </source>
</reference>
<dbReference type="AlphaFoldDB" id="A0A9P8CQG3"/>
<gene>
    <name evidence="2" type="ORF">F5Z01DRAFT_74326</name>
</gene>
<feature type="region of interest" description="Disordered" evidence="1">
    <location>
        <begin position="158"/>
        <end position="177"/>
    </location>
</feature>
<comment type="caution">
    <text evidence="2">The sequence shown here is derived from an EMBL/GenBank/DDBJ whole genome shotgun (WGS) entry which is preliminary data.</text>
</comment>
<dbReference type="EMBL" id="MU251252">
    <property type="protein sequence ID" value="KAG9255090.1"/>
    <property type="molecule type" value="Genomic_DNA"/>
</dbReference>